<dbReference type="Proteomes" id="UP000694866">
    <property type="component" value="Unplaced"/>
</dbReference>
<evidence type="ECO:0000256" key="2">
    <source>
        <dbReference type="ARBA" id="ARBA00022771"/>
    </source>
</evidence>
<keyword evidence="2 5" id="KW-0863">Zinc-finger</keyword>
<dbReference type="AlphaFoldDB" id="A0A9R1TQF9"/>
<evidence type="ECO:0000256" key="3">
    <source>
        <dbReference type="ARBA" id="ARBA00022833"/>
    </source>
</evidence>
<organism evidence="8 9">
    <name type="scientific">Fopius arisanus</name>
    <dbReference type="NCBI Taxonomy" id="64838"/>
    <lineage>
        <taxon>Eukaryota</taxon>
        <taxon>Metazoa</taxon>
        <taxon>Ecdysozoa</taxon>
        <taxon>Arthropoda</taxon>
        <taxon>Hexapoda</taxon>
        <taxon>Insecta</taxon>
        <taxon>Pterygota</taxon>
        <taxon>Neoptera</taxon>
        <taxon>Endopterygota</taxon>
        <taxon>Hymenoptera</taxon>
        <taxon>Apocrita</taxon>
        <taxon>Ichneumonoidea</taxon>
        <taxon>Braconidae</taxon>
        <taxon>Opiinae</taxon>
        <taxon>Fopius</taxon>
    </lineage>
</organism>
<keyword evidence="4 5" id="KW-0238">DNA-binding</keyword>
<dbReference type="GO" id="GO:0003677">
    <property type="term" value="F:DNA binding"/>
    <property type="evidence" value="ECO:0007669"/>
    <property type="project" value="UniProtKB-UniRule"/>
</dbReference>
<dbReference type="OrthoDB" id="7685656at2759"/>
<dbReference type="SUPFAM" id="SSF57716">
    <property type="entry name" value="Glucocorticoid receptor-like (DNA-binding domain)"/>
    <property type="match status" value="1"/>
</dbReference>
<accession>A0A9R1TQF9</accession>
<keyword evidence="8" id="KW-1185">Reference proteome</keyword>
<dbReference type="InterPro" id="IPR006612">
    <property type="entry name" value="THAP_Znf"/>
</dbReference>
<evidence type="ECO:0000256" key="1">
    <source>
        <dbReference type="ARBA" id="ARBA00022723"/>
    </source>
</evidence>
<protein>
    <submittedName>
        <fullName evidence="9">THAP domain-containing protein 3</fullName>
    </submittedName>
</protein>
<dbReference type="PANTHER" id="PTHR47696">
    <property type="entry name" value="THAP DOMAIN-CONTAINING PROTEIN 2"/>
    <property type="match status" value="1"/>
</dbReference>
<keyword evidence="6" id="KW-0175">Coiled coil</keyword>
<keyword evidence="3" id="KW-0862">Zinc</keyword>
<proteinExistence type="predicted"/>
<feature type="coiled-coil region" evidence="6">
    <location>
        <begin position="155"/>
        <end position="189"/>
    </location>
</feature>
<dbReference type="Pfam" id="PF05485">
    <property type="entry name" value="THAP"/>
    <property type="match status" value="1"/>
</dbReference>
<feature type="domain" description="THAP-type" evidence="7">
    <location>
        <begin position="1"/>
        <end position="76"/>
    </location>
</feature>
<dbReference type="GeneID" id="105272860"/>
<evidence type="ECO:0000256" key="6">
    <source>
        <dbReference type="SAM" id="Coils"/>
    </source>
</evidence>
<dbReference type="SMART" id="SM00692">
    <property type="entry name" value="DM3"/>
    <property type="match status" value="1"/>
</dbReference>
<dbReference type="Gene3D" id="6.20.210.20">
    <property type="entry name" value="THAP domain"/>
    <property type="match status" value="1"/>
</dbReference>
<evidence type="ECO:0000313" key="9">
    <source>
        <dbReference type="RefSeq" id="XP_011313395.1"/>
    </source>
</evidence>
<dbReference type="PANTHER" id="PTHR47696:SF2">
    <property type="entry name" value="PROVISIONAL ORTHOLOG OF THAP DOMAIN CONTAINING 1"/>
    <property type="match status" value="1"/>
</dbReference>
<keyword evidence="1" id="KW-0479">Metal-binding</keyword>
<name>A0A9R1TQF9_9HYME</name>
<dbReference type="InterPro" id="IPR038441">
    <property type="entry name" value="THAP_Znf_sf"/>
</dbReference>
<dbReference type="PROSITE" id="PS50950">
    <property type="entry name" value="ZF_THAP"/>
    <property type="match status" value="1"/>
</dbReference>
<dbReference type="SMART" id="SM00980">
    <property type="entry name" value="THAP"/>
    <property type="match status" value="1"/>
</dbReference>
<dbReference type="KEGG" id="fas:105272860"/>
<dbReference type="InterPro" id="IPR026521">
    <property type="entry name" value="THAP2"/>
</dbReference>
<dbReference type="GO" id="GO:0008270">
    <property type="term" value="F:zinc ion binding"/>
    <property type="evidence" value="ECO:0007669"/>
    <property type="project" value="UniProtKB-KW"/>
</dbReference>
<reference evidence="9" key="1">
    <citation type="submission" date="2025-08" db="UniProtKB">
        <authorList>
            <consortium name="RefSeq"/>
        </authorList>
    </citation>
    <scope>IDENTIFICATION</scope>
    <source>
        <strain evidence="9">USDA-PBARC FA_bdor</strain>
        <tissue evidence="9">Whole organism</tissue>
    </source>
</reference>
<sequence>MRCVYCGKAKEKNKEISFHRFPKDEKLVKTWVMNMGRLDLVPKQWHMLCAEHFSKTCIDFRDLRARLRKGSVPTIFKHNKENFSLPSATELIVHVSKQQKLDGSSGGQEIPEKDLHITSPMKIQGQRQEICVIQTEVISHDHTYVESGEVTQRKLEITRARVKKLMNEKKMLQQKIYRYQKRIRKFNENVTIMC</sequence>
<evidence type="ECO:0000256" key="4">
    <source>
        <dbReference type="ARBA" id="ARBA00023125"/>
    </source>
</evidence>
<evidence type="ECO:0000259" key="7">
    <source>
        <dbReference type="PROSITE" id="PS50950"/>
    </source>
</evidence>
<gene>
    <name evidence="9" type="primary">LOC105272860</name>
</gene>
<evidence type="ECO:0000256" key="5">
    <source>
        <dbReference type="PROSITE-ProRule" id="PRU00309"/>
    </source>
</evidence>
<evidence type="ECO:0000313" key="8">
    <source>
        <dbReference type="Proteomes" id="UP000694866"/>
    </source>
</evidence>
<dbReference type="RefSeq" id="XP_011313395.1">
    <property type="nucleotide sequence ID" value="XM_011315093.1"/>
</dbReference>